<proteinExistence type="predicted"/>
<gene>
    <name evidence="2" type="ORF">CP982_03090</name>
</gene>
<dbReference type="Pfam" id="PF01494">
    <property type="entry name" value="FAD_binding_3"/>
    <property type="match status" value="1"/>
</dbReference>
<dbReference type="SUPFAM" id="SSF51905">
    <property type="entry name" value="FAD/NAD(P)-binding domain"/>
    <property type="match status" value="1"/>
</dbReference>
<evidence type="ECO:0000313" key="2">
    <source>
        <dbReference type="EMBL" id="QEV57823.1"/>
    </source>
</evidence>
<name>A0A5P2WYI9_STRST</name>
<dbReference type="EMBL" id="CP023690">
    <property type="protein sequence ID" value="QEV57823.1"/>
    <property type="molecule type" value="Genomic_DNA"/>
</dbReference>
<dbReference type="InterPro" id="IPR002938">
    <property type="entry name" value="FAD-bd"/>
</dbReference>
<sequence length="460" mass="50325">MSVAETEGGVTLQRAVVIGGSIAGLLTGQVLSVEFDEVVVIDRDDLDTASSSVRRGVPQARHPHTLLRRGEQILNTLFPGITDELIRHGAVVMPMDRVWWWQHRGYRAAVPDAAPIISCSRPLLECLVREHVEGNGVVEFRTGETVDLISNGGAVTGVCVRDPSGTSTEIKAELVVDCTGRRSRADHWLTEIGYPSPEMQLVQSDVRYTTRVFHRSTSVRTDGAAGYFVISDPKAKKRFGTAMPIEGDRWIITLAGLHGEGAPTDLAGYLSWAQTLPTAKIASIIEDERPIGAAVRYRLPGSEWRMFHRLAAHPSGFVCVGDSVCSLNALYGQGMTSAAVQVVALREALARSDVMDPEFARTFYRLSARAVSPAWATATGADFIYPETRGHRPWPTKMINRYVTKCVVAGQHDSTIATSLWDVANMVKHPTSLLSPSALARTVRYSRRGPLLSYKPITPR</sequence>
<dbReference type="OrthoDB" id="9790035at2"/>
<dbReference type="AlphaFoldDB" id="A0A5P2WYI9"/>
<dbReference type="Gene3D" id="3.50.50.60">
    <property type="entry name" value="FAD/NAD(P)-binding domain"/>
    <property type="match status" value="1"/>
</dbReference>
<dbReference type="InterPro" id="IPR036188">
    <property type="entry name" value="FAD/NAD-bd_sf"/>
</dbReference>
<evidence type="ECO:0000259" key="1">
    <source>
        <dbReference type="Pfam" id="PF01494"/>
    </source>
</evidence>
<organism evidence="2 3">
    <name type="scientific">Streptomyces spectabilis</name>
    <dbReference type="NCBI Taxonomy" id="68270"/>
    <lineage>
        <taxon>Bacteria</taxon>
        <taxon>Bacillati</taxon>
        <taxon>Actinomycetota</taxon>
        <taxon>Actinomycetes</taxon>
        <taxon>Kitasatosporales</taxon>
        <taxon>Streptomycetaceae</taxon>
        <taxon>Streptomyces</taxon>
    </lineage>
</organism>
<feature type="domain" description="FAD-binding" evidence="1">
    <location>
        <begin position="15"/>
        <end position="350"/>
    </location>
</feature>
<dbReference type="KEGG" id="sspb:CP982_03090"/>
<accession>A0A5P2WYI9</accession>
<protein>
    <recommendedName>
        <fullName evidence="1">FAD-binding domain-containing protein</fullName>
    </recommendedName>
</protein>
<evidence type="ECO:0000313" key="3">
    <source>
        <dbReference type="Proteomes" id="UP000326505"/>
    </source>
</evidence>
<reference evidence="2 3" key="1">
    <citation type="submission" date="2017-09" db="EMBL/GenBank/DDBJ databases">
        <authorList>
            <person name="Lee N."/>
            <person name="Cho B.-K."/>
        </authorList>
    </citation>
    <scope>NUCLEOTIDE SEQUENCE [LARGE SCALE GENOMIC DNA]</scope>
    <source>
        <strain evidence="2 3">ATCC 27465</strain>
    </source>
</reference>
<dbReference type="PANTHER" id="PTHR43422:SF3">
    <property type="entry name" value="THIAMINE THIAZOLE SYNTHASE"/>
    <property type="match status" value="1"/>
</dbReference>
<dbReference type="Proteomes" id="UP000326505">
    <property type="component" value="Chromosome"/>
</dbReference>
<dbReference type="GO" id="GO:0071949">
    <property type="term" value="F:FAD binding"/>
    <property type="evidence" value="ECO:0007669"/>
    <property type="project" value="InterPro"/>
</dbReference>
<dbReference type="PANTHER" id="PTHR43422">
    <property type="entry name" value="THIAMINE THIAZOLE SYNTHASE"/>
    <property type="match status" value="1"/>
</dbReference>